<dbReference type="EMBL" id="JAEPWM010000013">
    <property type="protein sequence ID" value="MBK6008931.1"/>
    <property type="molecule type" value="Genomic_DNA"/>
</dbReference>
<accession>A0A934WPU0</accession>
<reference evidence="1" key="2">
    <citation type="submission" date="2021-01" db="EMBL/GenBank/DDBJ databases">
        <authorList>
            <person name="Kang M."/>
        </authorList>
    </citation>
    <scope>NUCLEOTIDE SEQUENCE</scope>
    <source>
        <strain evidence="1">KACC 17527</strain>
    </source>
</reference>
<dbReference type="Gene3D" id="2.60.120.10">
    <property type="entry name" value="Jelly Rolls"/>
    <property type="match status" value="1"/>
</dbReference>
<dbReference type="RefSeq" id="WP_201176986.1">
    <property type="nucleotide sequence ID" value="NZ_JAEPWM010000013.1"/>
</dbReference>
<keyword evidence="2" id="KW-1185">Reference proteome</keyword>
<evidence type="ECO:0000313" key="2">
    <source>
        <dbReference type="Proteomes" id="UP000630528"/>
    </source>
</evidence>
<evidence type="ECO:0000313" key="1">
    <source>
        <dbReference type="EMBL" id="MBK6008931.1"/>
    </source>
</evidence>
<dbReference type="Proteomes" id="UP000630528">
    <property type="component" value="Unassembled WGS sequence"/>
</dbReference>
<proteinExistence type="predicted"/>
<organism evidence="1 2">
    <name type="scientific">Ramlibacter ginsenosidimutans</name>
    <dbReference type="NCBI Taxonomy" id="502333"/>
    <lineage>
        <taxon>Bacteria</taxon>
        <taxon>Pseudomonadati</taxon>
        <taxon>Pseudomonadota</taxon>
        <taxon>Betaproteobacteria</taxon>
        <taxon>Burkholderiales</taxon>
        <taxon>Comamonadaceae</taxon>
        <taxon>Ramlibacter</taxon>
    </lineage>
</organism>
<dbReference type="InterPro" id="IPR011051">
    <property type="entry name" value="RmlC_Cupin_sf"/>
</dbReference>
<gene>
    <name evidence="1" type="ORF">JJB11_22775</name>
</gene>
<comment type="caution">
    <text evidence="1">The sequence shown here is derived from an EMBL/GenBank/DDBJ whole genome shotgun (WGS) entry which is preliminary data.</text>
</comment>
<name>A0A934WPU0_9BURK</name>
<reference evidence="1" key="1">
    <citation type="journal article" date="2012" name="J. Microbiol. Biotechnol.">
        <title>Ramlibacter ginsenosidimutans sp. nov., with ginsenoside-converting activity.</title>
        <authorList>
            <person name="Wang L."/>
            <person name="An D.S."/>
            <person name="Kim S.G."/>
            <person name="Jin F.X."/>
            <person name="Kim S.C."/>
            <person name="Lee S.T."/>
            <person name="Im W.T."/>
        </authorList>
    </citation>
    <scope>NUCLEOTIDE SEQUENCE</scope>
    <source>
        <strain evidence="1">KACC 17527</strain>
    </source>
</reference>
<dbReference type="AlphaFoldDB" id="A0A934WPU0"/>
<sequence length="280" mass="31028">MEDLVNITDVPVVERQHARAGLFHSQSLLNGAEGTPENFYLQLSHLHNDFFSPRHRHNFDQVRVQLVGDASFTRDGVMRPGMVGYFPEGVYYGPQENSGESKTLVLQFGGASGSGYISEERFQQGVEELKAYGTFDKGVFHRPKDDGGRKNQDAYEAVWEHIHGRRMEYPKSEHAEPVFMDPAQVAWADEPGAPGVRRKLLGVFSARKLRISVLGLDAGASAQLAPNSIAFVLSGRGQVQGREWRQHATLRTGESADTLVAAESSEVLELHIPHLDPAPR</sequence>
<dbReference type="InterPro" id="IPR014710">
    <property type="entry name" value="RmlC-like_jellyroll"/>
</dbReference>
<dbReference type="SUPFAM" id="SSF51182">
    <property type="entry name" value="RmlC-like cupins"/>
    <property type="match status" value="2"/>
</dbReference>
<protein>
    <submittedName>
        <fullName evidence="1">Uncharacterized protein</fullName>
    </submittedName>
</protein>